<accession>A0A2N9I9Z1</accession>
<dbReference type="AlphaFoldDB" id="A0A2N9I9Z1"/>
<protein>
    <submittedName>
        <fullName evidence="2">Uncharacterized protein</fullName>
    </submittedName>
</protein>
<evidence type="ECO:0000256" key="1">
    <source>
        <dbReference type="SAM" id="MobiDB-lite"/>
    </source>
</evidence>
<name>A0A2N9I9Z1_FAGSY</name>
<dbReference type="EMBL" id="OIVN01005145">
    <property type="protein sequence ID" value="SPD21095.1"/>
    <property type="molecule type" value="Genomic_DNA"/>
</dbReference>
<sequence length="85" mass="9202">MRALGKRVCPSCGTQWHYVVPKSELIDEEDGADVPTQSQAPLGPRTKKLRPSKTGGADVVESGSSQASRPTSDLRRTTRSTAHLR</sequence>
<feature type="region of interest" description="Disordered" evidence="1">
    <location>
        <begin position="27"/>
        <end position="85"/>
    </location>
</feature>
<proteinExistence type="predicted"/>
<feature type="compositionally biased region" description="Polar residues" evidence="1">
    <location>
        <begin position="62"/>
        <end position="71"/>
    </location>
</feature>
<gene>
    <name evidence="2" type="ORF">FSB_LOCUS48977</name>
</gene>
<reference evidence="2" key="1">
    <citation type="submission" date="2018-02" db="EMBL/GenBank/DDBJ databases">
        <authorList>
            <person name="Cohen D.B."/>
            <person name="Kent A.D."/>
        </authorList>
    </citation>
    <scope>NUCLEOTIDE SEQUENCE</scope>
</reference>
<organism evidence="2">
    <name type="scientific">Fagus sylvatica</name>
    <name type="common">Beechnut</name>
    <dbReference type="NCBI Taxonomy" id="28930"/>
    <lineage>
        <taxon>Eukaryota</taxon>
        <taxon>Viridiplantae</taxon>
        <taxon>Streptophyta</taxon>
        <taxon>Embryophyta</taxon>
        <taxon>Tracheophyta</taxon>
        <taxon>Spermatophyta</taxon>
        <taxon>Magnoliopsida</taxon>
        <taxon>eudicotyledons</taxon>
        <taxon>Gunneridae</taxon>
        <taxon>Pentapetalae</taxon>
        <taxon>rosids</taxon>
        <taxon>fabids</taxon>
        <taxon>Fagales</taxon>
        <taxon>Fagaceae</taxon>
        <taxon>Fagus</taxon>
    </lineage>
</organism>
<evidence type="ECO:0000313" key="2">
    <source>
        <dbReference type="EMBL" id="SPD21095.1"/>
    </source>
</evidence>